<keyword evidence="6" id="KW-0472">Membrane</keyword>
<comment type="caution">
    <text evidence="8">The sequence shown here is derived from an EMBL/GenBank/DDBJ whole genome shotgun (WGS) entry which is preliminary data.</text>
</comment>
<comment type="similarity">
    <text evidence="1">Belongs to the paxM FAD-dependent monooxygenase family.</text>
</comment>
<evidence type="ECO:0000259" key="7">
    <source>
        <dbReference type="Pfam" id="PF01494"/>
    </source>
</evidence>
<evidence type="ECO:0000256" key="3">
    <source>
        <dbReference type="ARBA" id="ARBA00022827"/>
    </source>
</evidence>
<keyword evidence="9" id="KW-1185">Reference proteome</keyword>
<evidence type="ECO:0000256" key="4">
    <source>
        <dbReference type="ARBA" id="ARBA00023002"/>
    </source>
</evidence>
<dbReference type="Proteomes" id="UP000703661">
    <property type="component" value="Unassembled WGS sequence"/>
</dbReference>
<protein>
    <recommendedName>
        <fullName evidence="7">FAD-binding domain-containing protein</fullName>
    </recommendedName>
</protein>
<dbReference type="PANTHER" id="PTHR47356:SF2">
    <property type="entry name" value="FAD-BINDING DOMAIN-CONTAINING PROTEIN-RELATED"/>
    <property type="match status" value="1"/>
</dbReference>
<keyword evidence="3" id="KW-0274">FAD</keyword>
<accession>A0A9P6MGE0</accession>
<evidence type="ECO:0000256" key="2">
    <source>
        <dbReference type="ARBA" id="ARBA00022630"/>
    </source>
</evidence>
<feature type="transmembrane region" description="Helical" evidence="6">
    <location>
        <begin position="15"/>
        <end position="36"/>
    </location>
</feature>
<evidence type="ECO:0000256" key="5">
    <source>
        <dbReference type="SAM" id="MobiDB-lite"/>
    </source>
</evidence>
<keyword evidence="4" id="KW-0560">Oxidoreductase</keyword>
<gene>
    <name evidence="8" type="ORF">BGZ80_006678</name>
</gene>
<dbReference type="Gene3D" id="3.50.50.60">
    <property type="entry name" value="FAD/NAD(P)-binding domain"/>
    <property type="match status" value="1"/>
</dbReference>
<sequence length="439" mass="49192">MSILTISHKQDVNSIKALIVGGGITGLSMAIMMHLAGMEFDILERSTGNEPAMGSAIALGPPVLRLFEQMDLLPQIERSSKAVTGITIMDGESRRLGRVEGVKEDRYGYPMRVMTREALHSILMEKIPPANLHRGKLVVKTLQNANGASCKCSDGSTYYGDIIIGADGAQSLTREKMFLPLIEKCEMFLEDLEPSQYQHVICAGITDPLDQNSYPAAHDSTTEIRVISNKENQAGNPTPRFYDDWLVQTDIDLEEKFKDLLDKRCAMGPGTIRDFIAHTPKKAISTIDMEERIYRTWHSERIVLIGDACHHQLSVGGQNPAQGILDAVCLVNLLRKMESRSSAEYTQVFKKYQQKRTGDVKTSFQESRQIDKIIQKQGLVTNIMRKLMPNSFVFNMKNDKINSNQPQLSFLPFVPDRRSSTANPQERSKKLTGERTLSI</sequence>
<organism evidence="8 9">
    <name type="scientific">Entomortierella chlamydospora</name>
    <dbReference type="NCBI Taxonomy" id="101097"/>
    <lineage>
        <taxon>Eukaryota</taxon>
        <taxon>Fungi</taxon>
        <taxon>Fungi incertae sedis</taxon>
        <taxon>Mucoromycota</taxon>
        <taxon>Mortierellomycotina</taxon>
        <taxon>Mortierellomycetes</taxon>
        <taxon>Mortierellales</taxon>
        <taxon>Mortierellaceae</taxon>
        <taxon>Entomortierella</taxon>
    </lineage>
</organism>
<keyword evidence="6" id="KW-0812">Transmembrane</keyword>
<dbReference type="InterPro" id="IPR002938">
    <property type="entry name" value="FAD-bd"/>
</dbReference>
<keyword evidence="2" id="KW-0285">Flavoprotein</keyword>
<dbReference type="InterPro" id="IPR036188">
    <property type="entry name" value="FAD/NAD-bd_sf"/>
</dbReference>
<name>A0A9P6MGE0_9FUNG</name>
<dbReference type="GO" id="GO:0004497">
    <property type="term" value="F:monooxygenase activity"/>
    <property type="evidence" value="ECO:0007669"/>
    <property type="project" value="InterPro"/>
</dbReference>
<dbReference type="AlphaFoldDB" id="A0A9P6MGE0"/>
<evidence type="ECO:0000313" key="8">
    <source>
        <dbReference type="EMBL" id="KAF9998986.1"/>
    </source>
</evidence>
<evidence type="ECO:0000256" key="6">
    <source>
        <dbReference type="SAM" id="Phobius"/>
    </source>
</evidence>
<evidence type="ECO:0000313" key="9">
    <source>
        <dbReference type="Proteomes" id="UP000703661"/>
    </source>
</evidence>
<feature type="region of interest" description="Disordered" evidence="5">
    <location>
        <begin position="412"/>
        <end position="439"/>
    </location>
</feature>
<dbReference type="InterPro" id="IPR050562">
    <property type="entry name" value="FAD_mOase_fung"/>
</dbReference>
<dbReference type="Pfam" id="PF01494">
    <property type="entry name" value="FAD_binding_3"/>
    <property type="match status" value="1"/>
</dbReference>
<proteinExistence type="inferred from homology"/>
<keyword evidence="6" id="KW-1133">Transmembrane helix</keyword>
<dbReference type="SUPFAM" id="SSF51905">
    <property type="entry name" value="FAD/NAD(P)-binding domain"/>
    <property type="match status" value="1"/>
</dbReference>
<dbReference type="EMBL" id="JAAAID010003300">
    <property type="protein sequence ID" value="KAF9998986.1"/>
    <property type="molecule type" value="Genomic_DNA"/>
</dbReference>
<dbReference type="GO" id="GO:0071949">
    <property type="term" value="F:FAD binding"/>
    <property type="evidence" value="ECO:0007669"/>
    <property type="project" value="InterPro"/>
</dbReference>
<dbReference type="PANTHER" id="PTHR47356">
    <property type="entry name" value="FAD-DEPENDENT MONOOXYGENASE ASQG-RELATED"/>
    <property type="match status" value="1"/>
</dbReference>
<dbReference type="PRINTS" id="PR00420">
    <property type="entry name" value="RNGMNOXGNASE"/>
</dbReference>
<feature type="domain" description="FAD-binding" evidence="7">
    <location>
        <begin position="16"/>
        <end position="357"/>
    </location>
</feature>
<reference evidence="8" key="1">
    <citation type="journal article" date="2020" name="Fungal Divers.">
        <title>Resolving the Mortierellaceae phylogeny through synthesis of multi-gene phylogenetics and phylogenomics.</title>
        <authorList>
            <person name="Vandepol N."/>
            <person name="Liber J."/>
            <person name="Desiro A."/>
            <person name="Na H."/>
            <person name="Kennedy M."/>
            <person name="Barry K."/>
            <person name="Grigoriev I.V."/>
            <person name="Miller A.N."/>
            <person name="O'Donnell K."/>
            <person name="Stajich J.E."/>
            <person name="Bonito G."/>
        </authorList>
    </citation>
    <scope>NUCLEOTIDE SEQUENCE</scope>
    <source>
        <strain evidence="8">NRRL 2769</strain>
    </source>
</reference>
<evidence type="ECO:0000256" key="1">
    <source>
        <dbReference type="ARBA" id="ARBA00007992"/>
    </source>
</evidence>